<comment type="caution">
    <text evidence="8">The sequence shown here is derived from an EMBL/GenBank/DDBJ whole genome shotgun (WGS) entry which is preliminary data.</text>
</comment>
<feature type="region of interest" description="Disordered" evidence="6">
    <location>
        <begin position="516"/>
        <end position="553"/>
    </location>
</feature>
<evidence type="ECO:0000256" key="2">
    <source>
        <dbReference type="ARBA" id="ARBA00008974"/>
    </source>
</evidence>
<evidence type="ECO:0000256" key="4">
    <source>
        <dbReference type="ARBA" id="ARBA00022989"/>
    </source>
</evidence>
<feature type="transmembrane region" description="Helical" evidence="7">
    <location>
        <begin position="109"/>
        <end position="129"/>
    </location>
</feature>
<feature type="transmembrane region" description="Helical" evidence="7">
    <location>
        <begin position="278"/>
        <end position="303"/>
    </location>
</feature>
<dbReference type="Gene3D" id="1.10.4160.10">
    <property type="entry name" value="Hydantoin permease"/>
    <property type="match status" value="1"/>
</dbReference>
<name>A0AA38X927_9EURO</name>
<feature type="transmembrane region" description="Helical" evidence="7">
    <location>
        <begin position="323"/>
        <end position="345"/>
    </location>
</feature>
<dbReference type="GO" id="GO:0015205">
    <property type="term" value="F:nucleobase transmembrane transporter activity"/>
    <property type="evidence" value="ECO:0007669"/>
    <property type="project" value="TreeGrafter"/>
</dbReference>
<evidence type="ECO:0000256" key="5">
    <source>
        <dbReference type="ARBA" id="ARBA00023136"/>
    </source>
</evidence>
<comment type="subcellular location">
    <subcellularLocation>
        <location evidence="1">Membrane</location>
        <topology evidence="1">Multi-pass membrane protein</topology>
    </subcellularLocation>
</comment>
<protein>
    <submittedName>
        <fullName evidence="8">Uncharacterized protein</fullName>
    </submittedName>
</protein>
<dbReference type="GO" id="GO:0005886">
    <property type="term" value="C:plasma membrane"/>
    <property type="evidence" value="ECO:0007669"/>
    <property type="project" value="TreeGrafter"/>
</dbReference>
<gene>
    <name evidence="8" type="ORF">H2200_006593</name>
</gene>
<feature type="transmembrane region" description="Helical" evidence="7">
    <location>
        <begin position="484"/>
        <end position="504"/>
    </location>
</feature>
<feature type="transmembrane region" description="Helical" evidence="7">
    <location>
        <begin position="45"/>
        <end position="64"/>
    </location>
</feature>
<keyword evidence="9" id="KW-1185">Reference proteome</keyword>
<feature type="compositionally biased region" description="Low complexity" evidence="6">
    <location>
        <begin position="544"/>
        <end position="553"/>
    </location>
</feature>
<evidence type="ECO:0000256" key="3">
    <source>
        <dbReference type="ARBA" id="ARBA00022692"/>
    </source>
</evidence>
<organism evidence="8 9">
    <name type="scientific">Cladophialophora chaetospira</name>
    <dbReference type="NCBI Taxonomy" id="386627"/>
    <lineage>
        <taxon>Eukaryota</taxon>
        <taxon>Fungi</taxon>
        <taxon>Dikarya</taxon>
        <taxon>Ascomycota</taxon>
        <taxon>Pezizomycotina</taxon>
        <taxon>Eurotiomycetes</taxon>
        <taxon>Chaetothyriomycetidae</taxon>
        <taxon>Chaetothyriales</taxon>
        <taxon>Herpotrichiellaceae</taxon>
        <taxon>Cladophialophora</taxon>
    </lineage>
</organism>
<keyword evidence="4 7" id="KW-1133">Transmembrane helix</keyword>
<dbReference type="InterPro" id="IPR001248">
    <property type="entry name" value="Pur-cyt_permease"/>
</dbReference>
<feature type="transmembrane region" description="Helical" evidence="7">
    <location>
        <begin position="373"/>
        <end position="390"/>
    </location>
</feature>
<dbReference type="InterPro" id="IPR045225">
    <property type="entry name" value="Uracil/uridine/allantoin_perm"/>
</dbReference>
<dbReference type="AlphaFoldDB" id="A0AA38X927"/>
<accession>A0AA38X927</accession>
<keyword evidence="5 7" id="KW-0472">Membrane</keyword>
<dbReference type="Proteomes" id="UP001172673">
    <property type="component" value="Unassembled WGS sequence"/>
</dbReference>
<feature type="compositionally biased region" description="Basic and acidic residues" evidence="6">
    <location>
        <begin position="526"/>
        <end position="543"/>
    </location>
</feature>
<feature type="transmembrane region" description="Helical" evidence="7">
    <location>
        <begin position="135"/>
        <end position="153"/>
    </location>
</feature>
<feature type="transmembrane region" description="Helical" evidence="7">
    <location>
        <begin position="199"/>
        <end position="219"/>
    </location>
</feature>
<dbReference type="Pfam" id="PF02133">
    <property type="entry name" value="Transp_cyt_pur"/>
    <property type="match status" value="1"/>
</dbReference>
<evidence type="ECO:0000256" key="7">
    <source>
        <dbReference type="SAM" id="Phobius"/>
    </source>
</evidence>
<proteinExistence type="inferred from homology"/>
<feature type="transmembrane region" description="Helical" evidence="7">
    <location>
        <begin position="437"/>
        <end position="464"/>
    </location>
</feature>
<sequence length="553" mass="60012">MTSIKTVLRRVEVKHTGEIYADKPVTRWGNRDIFPVPLEQRRFTWISYLSYWAIASLSVTAWSYGGSVVALGLTAAEGIGCVVVASTFVGIFGFLCGHPGANMHVGYTALARVTFGLYGSYIPILLLVLENVVFFGIHGYFGGLAATVVINAMSPKFMRWRNTLPESAAITSQALIGFVIYVVVFLLLSIVHPSKYRNLVWPAAIVISVVLLGLLGWAISANGGTSGDLLAGKINLSSTDKSFAMLYAISSAAGSSTAYASRISDWTRFAKTKHSPTFAMLVAAPLFGCIGPIFGILATSAVYSRYGVVTWNPLALLLYVQETQYTAGCRTATFFAGIGLFVALIMNNMMGKILPAGMDLAGIVPKYITTRRGGLLLTIIGVVIQPWRLVNGSSTFLTVLISFGVFVAPLTGLLAADYWLIRRRKWVIPHIYKQDGIYWYTFGFNWRAYAAFILSWVFTMPGFAAAANEDPESVAIGWIRLYQMSYIVNMAIAITTFCFLSLVFPPTGLGVSEPWDEGSAAGGTVHKPEDAPASGEKEEHVSEVECSSSVTKV</sequence>
<dbReference type="PANTHER" id="PTHR30618:SF15">
    <property type="entry name" value="NICOTINAMIDE RIBOSIDE TRANSPORTER 1-RELATED"/>
    <property type="match status" value="1"/>
</dbReference>
<evidence type="ECO:0000256" key="1">
    <source>
        <dbReference type="ARBA" id="ARBA00004141"/>
    </source>
</evidence>
<comment type="similarity">
    <text evidence="2">Belongs to the purine-cytosine permease (2.A.39) family.</text>
</comment>
<dbReference type="PANTHER" id="PTHR30618">
    <property type="entry name" value="NCS1 FAMILY PURINE/PYRIMIDINE TRANSPORTER"/>
    <property type="match status" value="1"/>
</dbReference>
<keyword evidence="3 7" id="KW-0812">Transmembrane</keyword>
<feature type="transmembrane region" description="Helical" evidence="7">
    <location>
        <begin position="174"/>
        <end position="193"/>
    </location>
</feature>
<dbReference type="EMBL" id="JAPDRK010000009">
    <property type="protein sequence ID" value="KAJ9608822.1"/>
    <property type="molecule type" value="Genomic_DNA"/>
</dbReference>
<evidence type="ECO:0000313" key="9">
    <source>
        <dbReference type="Proteomes" id="UP001172673"/>
    </source>
</evidence>
<feature type="transmembrane region" description="Helical" evidence="7">
    <location>
        <begin position="396"/>
        <end position="416"/>
    </location>
</feature>
<evidence type="ECO:0000313" key="8">
    <source>
        <dbReference type="EMBL" id="KAJ9608822.1"/>
    </source>
</evidence>
<feature type="transmembrane region" description="Helical" evidence="7">
    <location>
        <begin position="70"/>
        <end position="97"/>
    </location>
</feature>
<evidence type="ECO:0000256" key="6">
    <source>
        <dbReference type="SAM" id="MobiDB-lite"/>
    </source>
</evidence>
<reference evidence="8" key="1">
    <citation type="submission" date="2022-10" db="EMBL/GenBank/DDBJ databases">
        <title>Culturing micro-colonial fungi from biological soil crusts in the Mojave desert and describing Neophaeococcomyces mojavensis, and introducing the new genera and species Taxawa tesnikishii.</title>
        <authorList>
            <person name="Kurbessoian T."/>
            <person name="Stajich J.E."/>
        </authorList>
    </citation>
    <scope>NUCLEOTIDE SEQUENCE</scope>
    <source>
        <strain evidence="8">TK_41</strain>
    </source>
</reference>